<dbReference type="GO" id="GO:0052689">
    <property type="term" value="F:carboxylic ester hydrolase activity"/>
    <property type="evidence" value="ECO:0007669"/>
    <property type="project" value="UniProtKB-KW"/>
</dbReference>
<dbReference type="VEuPathDB" id="VectorBase:AEPI007719"/>
<comment type="similarity">
    <text evidence="1 6">Belongs to the type-B carboxylesterase/lipase family.</text>
</comment>
<evidence type="ECO:0000313" key="9">
    <source>
        <dbReference type="Proteomes" id="UP000075885"/>
    </source>
</evidence>
<dbReference type="Proteomes" id="UP000075885">
    <property type="component" value="Unassembled WGS sequence"/>
</dbReference>
<evidence type="ECO:0000256" key="5">
    <source>
        <dbReference type="ARBA" id="ARBA00023180"/>
    </source>
</evidence>
<sequence length="543" mass="61662">MSQPDHHHPVVSTRYGPVRGVRKTAETGVEYLNFQRIPYCKPPIGERRFKDLELPEVWTEPLDCTQQGPSGYQFSKLQNKIIGSEDHLYMNVFTKELQPEKMRPVMLWIHGGAFMRGSSGTEMYGPDYLIQKDIVLVTFNYRIGAFGFLSLDSKELGIPGNGGLKDQNLAIRWVRDNIAHFGGDPDNVTLFGESAGGCSVHYHMISDQSKHLFRRAIVMSGCTLNNWSTVPIRGMAERLAKALGWNGKGGEAEALKVLQAASAEDIIKHQDLLLTPNELENRILFAFGPVVEPYVTERTFIPKAPLALCREAWSNDIDILIGGNSEEGLFCLSSIKENPAIMDNLKNFEYLVPTELELVRSSQACRERGLKLKKFYYGDTQPSFENREGYLTLMTDKLFWHGLHRTICSRVSSRNSAKTFVYRFAVDSETYNHYRIYFCDRNVRGTAHADDLSYLFKNLFSPVPGVDTFEYRTMQTLVELFSNFAITGNPNGGTVGDVWQSIGAELEPYKCLNINNVGLSFVDLPEMRRMKLWDSLYKKEQLY</sequence>
<dbReference type="PANTHER" id="PTHR43142">
    <property type="entry name" value="CARBOXYLIC ESTER HYDROLASE"/>
    <property type="match status" value="1"/>
</dbReference>
<evidence type="ECO:0000259" key="7">
    <source>
        <dbReference type="Pfam" id="PF00135"/>
    </source>
</evidence>
<evidence type="ECO:0000256" key="4">
    <source>
        <dbReference type="ARBA" id="ARBA00023157"/>
    </source>
</evidence>
<name>A0A182PLA2_9DIPT</name>
<feature type="domain" description="Carboxylesterase type B" evidence="7">
    <location>
        <begin position="8"/>
        <end position="516"/>
    </location>
</feature>
<evidence type="ECO:0000256" key="6">
    <source>
        <dbReference type="RuleBase" id="RU361235"/>
    </source>
</evidence>
<dbReference type="STRING" id="199890.A0A182PLA2"/>
<keyword evidence="9" id="KW-1185">Reference proteome</keyword>
<dbReference type="PANTHER" id="PTHR43142:SF1">
    <property type="entry name" value="CARBOXYLIC ESTER HYDROLASE"/>
    <property type="match status" value="1"/>
</dbReference>
<keyword evidence="4" id="KW-1015">Disulfide bond</keyword>
<evidence type="ECO:0000256" key="3">
    <source>
        <dbReference type="ARBA" id="ARBA00022801"/>
    </source>
</evidence>
<reference evidence="9" key="1">
    <citation type="submission" date="2013-03" db="EMBL/GenBank/DDBJ databases">
        <title>The Genome Sequence of Anopheles epiroticus epiroticus2.</title>
        <authorList>
            <consortium name="The Broad Institute Genomics Platform"/>
            <person name="Neafsey D.E."/>
            <person name="Howell P."/>
            <person name="Walker B."/>
            <person name="Young S.K."/>
            <person name="Zeng Q."/>
            <person name="Gargeya S."/>
            <person name="Fitzgerald M."/>
            <person name="Haas B."/>
            <person name="Abouelleil A."/>
            <person name="Allen A.W."/>
            <person name="Alvarado L."/>
            <person name="Arachchi H.M."/>
            <person name="Berlin A.M."/>
            <person name="Chapman S.B."/>
            <person name="Gainer-Dewar J."/>
            <person name="Goldberg J."/>
            <person name="Griggs A."/>
            <person name="Gujja S."/>
            <person name="Hansen M."/>
            <person name="Howarth C."/>
            <person name="Imamovic A."/>
            <person name="Ireland A."/>
            <person name="Larimer J."/>
            <person name="McCowan C."/>
            <person name="Murphy C."/>
            <person name="Pearson M."/>
            <person name="Poon T.W."/>
            <person name="Priest M."/>
            <person name="Roberts A."/>
            <person name="Saif S."/>
            <person name="Shea T."/>
            <person name="Sisk P."/>
            <person name="Sykes S."/>
            <person name="Wortman J."/>
            <person name="Nusbaum C."/>
            <person name="Birren B."/>
        </authorList>
    </citation>
    <scope>NUCLEOTIDE SEQUENCE [LARGE SCALE GENOMIC DNA]</scope>
    <source>
        <strain evidence="9">Epiroticus2</strain>
    </source>
</reference>
<protein>
    <recommendedName>
        <fullName evidence="6">Carboxylic ester hydrolase</fullName>
        <ecNumber evidence="6">3.1.1.-</ecNumber>
    </recommendedName>
</protein>
<dbReference type="Pfam" id="PF00135">
    <property type="entry name" value="COesterase"/>
    <property type="match status" value="1"/>
</dbReference>
<dbReference type="SUPFAM" id="SSF53474">
    <property type="entry name" value="alpha/beta-Hydrolases"/>
    <property type="match status" value="1"/>
</dbReference>
<dbReference type="InterPro" id="IPR029058">
    <property type="entry name" value="AB_hydrolase_fold"/>
</dbReference>
<keyword evidence="5" id="KW-0325">Glycoprotein</keyword>
<dbReference type="InterPro" id="IPR019826">
    <property type="entry name" value="Carboxylesterase_B_AS"/>
</dbReference>
<keyword evidence="3 6" id="KW-0378">Hydrolase</keyword>
<proteinExistence type="inferred from homology"/>
<accession>A0A182PLA2</accession>
<dbReference type="FunFam" id="3.40.50.1820:FF:000092">
    <property type="entry name" value="Carboxylic ester hydrolase"/>
    <property type="match status" value="1"/>
</dbReference>
<keyword evidence="2" id="KW-0719">Serine esterase</keyword>
<dbReference type="AlphaFoldDB" id="A0A182PLA2"/>
<evidence type="ECO:0000313" key="8">
    <source>
        <dbReference type="EnsemblMetazoa" id="AEPI007719-PA"/>
    </source>
</evidence>
<dbReference type="Gene3D" id="3.40.50.1820">
    <property type="entry name" value="alpha/beta hydrolase"/>
    <property type="match status" value="1"/>
</dbReference>
<dbReference type="EnsemblMetazoa" id="AEPI007719-RA">
    <property type="protein sequence ID" value="AEPI007719-PA"/>
    <property type="gene ID" value="AEPI007719"/>
</dbReference>
<dbReference type="PROSITE" id="PS00122">
    <property type="entry name" value="CARBOXYLESTERASE_B_1"/>
    <property type="match status" value="1"/>
</dbReference>
<reference evidence="8" key="2">
    <citation type="submission" date="2020-05" db="UniProtKB">
        <authorList>
            <consortium name="EnsemblMetazoa"/>
        </authorList>
    </citation>
    <scope>IDENTIFICATION</scope>
    <source>
        <strain evidence="8">Epiroticus2</strain>
    </source>
</reference>
<dbReference type="InterPro" id="IPR002018">
    <property type="entry name" value="CarbesteraseB"/>
</dbReference>
<evidence type="ECO:0000256" key="2">
    <source>
        <dbReference type="ARBA" id="ARBA00022487"/>
    </source>
</evidence>
<evidence type="ECO:0000256" key="1">
    <source>
        <dbReference type="ARBA" id="ARBA00005964"/>
    </source>
</evidence>
<dbReference type="EC" id="3.1.1.-" evidence="6"/>
<organism evidence="8 9">
    <name type="scientific">Anopheles epiroticus</name>
    <dbReference type="NCBI Taxonomy" id="199890"/>
    <lineage>
        <taxon>Eukaryota</taxon>
        <taxon>Metazoa</taxon>
        <taxon>Ecdysozoa</taxon>
        <taxon>Arthropoda</taxon>
        <taxon>Hexapoda</taxon>
        <taxon>Insecta</taxon>
        <taxon>Pterygota</taxon>
        <taxon>Neoptera</taxon>
        <taxon>Endopterygota</taxon>
        <taxon>Diptera</taxon>
        <taxon>Nematocera</taxon>
        <taxon>Culicoidea</taxon>
        <taxon>Culicidae</taxon>
        <taxon>Anophelinae</taxon>
        <taxon>Anopheles</taxon>
    </lineage>
</organism>